<dbReference type="InterPro" id="IPR026791">
    <property type="entry name" value="DOCK"/>
</dbReference>
<gene>
    <name evidence="2" type="ORF">scyTo_0015235</name>
</gene>
<dbReference type="GO" id="GO:0031267">
    <property type="term" value="F:small GTPase binding"/>
    <property type="evidence" value="ECO:0007669"/>
    <property type="project" value="TreeGrafter"/>
</dbReference>
<dbReference type="GO" id="GO:0005085">
    <property type="term" value="F:guanyl-nucleotide exchange factor activity"/>
    <property type="evidence" value="ECO:0007669"/>
    <property type="project" value="InterPro"/>
</dbReference>
<dbReference type="PANTHER" id="PTHR45653">
    <property type="entry name" value="DEDICATOR OF CYTOKINESIS"/>
    <property type="match status" value="1"/>
</dbReference>
<dbReference type="STRING" id="75743.A0A401P676"/>
<dbReference type="GO" id="GO:0005886">
    <property type="term" value="C:plasma membrane"/>
    <property type="evidence" value="ECO:0007669"/>
    <property type="project" value="TreeGrafter"/>
</dbReference>
<protein>
    <recommendedName>
        <fullName evidence="1">Dedicator of cytokinesis N-terminal domain-containing protein</fullName>
    </recommendedName>
</protein>
<dbReference type="GO" id="GO:0005737">
    <property type="term" value="C:cytoplasm"/>
    <property type="evidence" value="ECO:0007669"/>
    <property type="project" value="TreeGrafter"/>
</dbReference>
<sequence length="80" mass="9387">CNNENEWYQIHENIIRKSSNKYTAASTNYGMIISVQLLRGDMDHIRRENPMIFNRGVAITRKLGFPDVIMPGNYLANWER</sequence>
<evidence type="ECO:0000259" key="1">
    <source>
        <dbReference type="Pfam" id="PF16172"/>
    </source>
</evidence>
<proteinExistence type="predicted"/>
<feature type="non-terminal residue" evidence="2">
    <location>
        <position position="1"/>
    </location>
</feature>
<name>A0A401P676_SCYTO</name>
<evidence type="ECO:0000313" key="2">
    <source>
        <dbReference type="EMBL" id="GCB68603.1"/>
    </source>
</evidence>
<dbReference type="PANTHER" id="PTHR45653:SF4">
    <property type="entry name" value="DEDICATOR OF CYTOKINESIS PROTEIN 3"/>
    <property type="match status" value="1"/>
</dbReference>
<evidence type="ECO:0000313" key="3">
    <source>
        <dbReference type="Proteomes" id="UP000288216"/>
    </source>
</evidence>
<feature type="domain" description="Dedicator of cytokinesis N-terminal" evidence="1">
    <location>
        <begin position="2"/>
        <end position="66"/>
    </location>
</feature>
<dbReference type="OrthoDB" id="18896at2759"/>
<reference evidence="2 3" key="1">
    <citation type="journal article" date="2018" name="Nat. Ecol. Evol.">
        <title>Shark genomes provide insights into elasmobranch evolution and the origin of vertebrates.</title>
        <authorList>
            <person name="Hara Y"/>
            <person name="Yamaguchi K"/>
            <person name="Onimaru K"/>
            <person name="Kadota M"/>
            <person name="Koyanagi M"/>
            <person name="Keeley SD"/>
            <person name="Tatsumi K"/>
            <person name="Tanaka K"/>
            <person name="Motone F"/>
            <person name="Kageyama Y"/>
            <person name="Nozu R"/>
            <person name="Adachi N"/>
            <person name="Nishimura O"/>
            <person name="Nakagawa R"/>
            <person name="Tanegashima C"/>
            <person name="Kiyatake I"/>
            <person name="Matsumoto R"/>
            <person name="Murakumo K"/>
            <person name="Nishida K"/>
            <person name="Terakita A"/>
            <person name="Kuratani S"/>
            <person name="Sato K"/>
            <person name="Hyodo S Kuraku.S."/>
        </authorList>
    </citation>
    <scope>NUCLEOTIDE SEQUENCE [LARGE SCALE GENOMIC DNA]</scope>
</reference>
<keyword evidence="3" id="KW-1185">Reference proteome</keyword>
<comment type="caution">
    <text evidence="2">The sequence shown here is derived from an EMBL/GenBank/DDBJ whole genome shotgun (WGS) entry which is preliminary data.</text>
</comment>
<dbReference type="Pfam" id="PF16172">
    <property type="entry name" value="DOCK_N"/>
    <property type="match status" value="1"/>
</dbReference>
<accession>A0A401P676</accession>
<dbReference type="Proteomes" id="UP000288216">
    <property type="component" value="Unassembled WGS sequence"/>
</dbReference>
<dbReference type="EMBL" id="BFAA01008545">
    <property type="protein sequence ID" value="GCB68603.1"/>
    <property type="molecule type" value="Genomic_DNA"/>
</dbReference>
<dbReference type="AlphaFoldDB" id="A0A401P676"/>
<dbReference type="InterPro" id="IPR032376">
    <property type="entry name" value="DOCK_N"/>
</dbReference>
<dbReference type="GO" id="GO:0007264">
    <property type="term" value="P:small GTPase-mediated signal transduction"/>
    <property type="evidence" value="ECO:0007669"/>
    <property type="project" value="InterPro"/>
</dbReference>
<organism evidence="2 3">
    <name type="scientific">Scyliorhinus torazame</name>
    <name type="common">Cloudy catshark</name>
    <name type="synonym">Catulus torazame</name>
    <dbReference type="NCBI Taxonomy" id="75743"/>
    <lineage>
        <taxon>Eukaryota</taxon>
        <taxon>Metazoa</taxon>
        <taxon>Chordata</taxon>
        <taxon>Craniata</taxon>
        <taxon>Vertebrata</taxon>
        <taxon>Chondrichthyes</taxon>
        <taxon>Elasmobranchii</taxon>
        <taxon>Galeomorphii</taxon>
        <taxon>Galeoidea</taxon>
        <taxon>Carcharhiniformes</taxon>
        <taxon>Scyliorhinidae</taxon>
        <taxon>Scyliorhinus</taxon>
    </lineage>
</organism>